<name>A0A9N7TMY6_PLEPL</name>
<dbReference type="Proteomes" id="UP001153269">
    <property type="component" value="Unassembled WGS sequence"/>
</dbReference>
<evidence type="ECO:0000256" key="1">
    <source>
        <dbReference type="SAM" id="MobiDB-lite"/>
    </source>
</evidence>
<organism evidence="2 3">
    <name type="scientific">Pleuronectes platessa</name>
    <name type="common">European plaice</name>
    <dbReference type="NCBI Taxonomy" id="8262"/>
    <lineage>
        <taxon>Eukaryota</taxon>
        <taxon>Metazoa</taxon>
        <taxon>Chordata</taxon>
        <taxon>Craniata</taxon>
        <taxon>Vertebrata</taxon>
        <taxon>Euteleostomi</taxon>
        <taxon>Actinopterygii</taxon>
        <taxon>Neopterygii</taxon>
        <taxon>Teleostei</taxon>
        <taxon>Neoteleostei</taxon>
        <taxon>Acanthomorphata</taxon>
        <taxon>Carangaria</taxon>
        <taxon>Pleuronectiformes</taxon>
        <taxon>Pleuronectoidei</taxon>
        <taxon>Pleuronectidae</taxon>
        <taxon>Pleuronectes</taxon>
    </lineage>
</organism>
<evidence type="ECO:0000313" key="3">
    <source>
        <dbReference type="Proteomes" id="UP001153269"/>
    </source>
</evidence>
<protein>
    <submittedName>
        <fullName evidence="2">Uncharacterized protein</fullName>
    </submittedName>
</protein>
<sequence length="113" mass="11902">MSAPPLPPYATPPSMKPLMTTTEEEDEEESLLPASVSCPPPTPHLLLPAVLPSGILTQLSPPLFLSLSRYPSSSSHLNVFAPEQGILLPNICSPCAVHGCSLLCVSSCVHQMG</sequence>
<accession>A0A9N7TMY6</accession>
<comment type="caution">
    <text evidence="2">The sequence shown here is derived from an EMBL/GenBank/DDBJ whole genome shotgun (WGS) entry which is preliminary data.</text>
</comment>
<gene>
    <name evidence="2" type="ORF">PLEPLA_LOCUS2681</name>
</gene>
<proteinExistence type="predicted"/>
<feature type="region of interest" description="Disordered" evidence="1">
    <location>
        <begin position="1"/>
        <end position="35"/>
    </location>
</feature>
<reference evidence="2" key="1">
    <citation type="submission" date="2020-03" db="EMBL/GenBank/DDBJ databases">
        <authorList>
            <person name="Weist P."/>
        </authorList>
    </citation>
    <scope>NUCLEOTIDE SEQUENCE</scope>
</reference>
<dbReference type="EMBL" id="CADEAL010000133">
    <property type="protein sequence ID" value="CAB1414968.1"/>
    <property type="molecule type" value="Genomic_DNA"/>
</dbReference>
<evidence type="ECO:0000313" key="2">
    <source>
        <dbReference type="EMBL" id="CAB1414968.1"/>
    </source>
</evidence>
<dbReference type="AlphaFoldDB" id="A0A9N7TMY6"/>
<keyword evidence="3" id="KW-1185">Reference proteome</keyword>
<feature type="compositionally biased region" description="Pro residues" evidence="1">
    <location>
        <begin position="1"/>
        <end position="15"/>
    </location>
</feature>